<evidence type="ECO:0000256" key="2">
    <source>
        <dbReference type="ARBA" id="ARBA00023125"/>
    </source>
</evidence>
<evidence type="ECO:0000313" key="7">
    <source>
        <dbReference type="EMBL" id="GAA3510947.1"/>
    </source>
</evidence>
<dbReference type="PANTHER" id="PTHR30055">
    <property type="entry name" value="HTH-TYPE TRANSCRIPTIONAL REGULATOR RUTR"/>
    <property type="match status" value="1"/>
</dbReference>
<dbReference type="RefSeq" id="WP_345045004.1">
    <property type="nucleotide sequence ID" value="NZ_BAABBA010000031.1"/>
</dbReference>
<accession>A0ABP6UL14</accession>
<organism evidence="7 8">
    <name type="scientific">Georgenia daeguensis</name>
    <dbReference type="NCBI Taxonomy" id="908355"/>
    <lineage>
        <taxon>Bacteria</taxon>
        <taxon>Bacillati</taxon>
        <taxon>Actinomycetota</taxon>
        <taxon>Actinomycetes</taxon>
        <taxon>Micrococcales</taxon>
        <taxon>Bogoriellaceae</taxon>
        <taxon>Georgenia</taxon>
    </lineage>
</organism>
<evidence type="ECO:0000256" key="1">
    <source>
        <dbReference type="ARBA" id="ARBA00023015"/>
    </source>
</evidence>
<keyword evidence="8" id="KW-1185">Reference proteome</keyword>
<keyword evidence="1" id="KW-0805">Transcription regulation</keyword>
<gene>
    <name evidence="7" type="ORF">GCM10022262_38850</name>
</gene>
<comment type="caution">
    <text evidence="7">The sequence shown here is derived from an EMBL/GenBank/DDBJ whole genome shotgun (WGS) entry which is preliminary data.</text>
</comment>
<reference evidence="8" key="1">
    <citation type="journal article" date="2019" name="Int. J. Syst. Evol. Microbiol.">
        <title>The Global Catalogue of Microorganisms (GCM) 10K type strain sequencing project: providing services to taxonomists for standard genome sequencing and annotation.</title>
        <authorList>
            <consortium name="The Broad Institute Genomics Platform"/>
            <consortium name="The Broad Institute Genome Sequencing Center for Infectious Disease"/>
            <person name="Wu L."/>
            <person name="Ma J."/>
        </authorList>
    </citation>
    <scope>NUCLEOTIDE SEQUENCE [LARGE SCALE GENOMIC DNA]</scope>
    <source>
        <strain evidence="8">JCM 17459</strain>
    </source>
</reference>
<dbReference type="PROSITE" id="PS50977">
    <property type="entry name" value="HTH_TETR_2"/>
    <property type="match status" value="1"/>
</dbReference>
<proteinExistence type="predicted"/>
<feature type="region of interest" description="Disordered" evidence="5">
    <location>
        <begin position="1"/>
        <end position="25"/>
    </location>
</feature>
<dbReference type="InterPro" id="IPR009057">
    <property type="entry name" value="Homeodomain-like_sf"/>
</dbReference>
<evidence type="ECO:0000256" key="4">
    <source>
        <dbReference type="PROSITE-ProRule" id="PRU00335"/>
    </source>
</evidence>
<dbReference type="SUPFAM" id="SSF48498">
    <property type="entry name" value="Tetracyclin repressor-like, C-terminal domain"/>
    <property type="match status" value="1"/>
</dbReference>
<dbReference type="SUPFAM" id="SSF46689">
    <property type="entry name" value="Homeodomain-like"/>
    <property type="match status" value="1"/>
</dbReference>
<evidence type="ECO:0000256" key="3">
    <source>
        <dbReference type="ARBA" id="ARBA00023163"/>
    </source>
</evidence>
<dbReference type="Pfam" id="PF16859">
    <property type="entry name" value="TetR_C_11"/>
    <property type="match status" value="1"/>
</dbReference>
<evidence type="ECO:0000256" key="5">
    <source>
        <dbReference type="SAM" id="MobiDB-lite"/>
    </source>
</evidence>
<dbReference type="PRINTS" id="PR00455">
    <property type="entry name" value="HTHTETR"/>
</dbReference>
<dbReference type="Gene3D" id="1.10.357.10">
    <property type="entry name" value="Tetracycline Repressor, domain 2"/>
    <property type="match status" value="1"/>
</dbReference>
<name>A0ABP6UL14_9MICO</name>
<dbReference type="InterPro" id="IPR001647">
    <property type="entry name" value="HTH_TetR"/>
</dbReference>
<keyword evidence="2 4" id="KW-0238">DNA-binding</keyword>
<evidence type="ECO:0000259" key="6">
    <source>
        <dbReference type="PROSITE" id="PS50977"/>
    </source>
</evidence>
<sequence length="214" mass="23587">MTMQPTEAAITDRSAGRAPGRPRQTDVEPRCYAAVLELFGQHGWAGLSLDAVATHAGIGKSTIYLRWKTKRALLLDAIRYFETRRENPVDDGQPLREYLIEYCLTLGRLLLGPHGPTMLHIAAGAITHPEDFHEIRRESITRGTLPIAARILRAVIDGELPEGTDSGQLLDMIEGSLVFHLVIAPLGATREELGADLERYVTTLVDKALRTAID</sequence>
<dbReference type="InterPro" id="IPR036271">
    <property type="entry name" value="Tet_transcr_reg_TetR-rel_C_sf"/>
</dbReference>
<feature type="domain" description="HTH tetR-type" evidence="6">
    <location>
        <begin position="25"/>
        <end position="85"/>
    </location>
</feature>
<dbReference type="PANTHER" id="PTHR30055:SF148">
    <property type="entry name" value="TETR-FAMILY TRANSCRIPTIONAL REGULATOR"/>
    <property type="match status" value="1"/>
</dbReference>
<dbReference type="Proteomes" id="UP001499841">
    <property type="component" value="Unassembled WGS sequence"/>
</dbReference>
<feature type="DNA-binding region" description="H-T-H motif" evidence="4">
    <location>
        <begin position="48"/>
        <end position="67"/>
    </location>
</feature>
<keyword evidence="3" id="KW-0804">Transcription</keyword>
<dbReference type="Gene3D" id="1.10.10.60">
    <property type="entry name" value="Homeodomain-like"/>
    <property type="match status" value="1"/>
</dbReference>
<protein>
    <submittedName>
        <fullName evidence="7">TetR/AcrR family transcriptional regulator</fullName>
    </submittedName>
</protein>
<dbReference type="InterPro" id="IPR011075">
    <property type="entry name" value="TetR_C"/>
</dbReference>
<dbReference type="Pfam" id="PF00440">
    <property type="entry name" value="TetR_N"/>
    <property type="match status" value="1"/>
</dbReference>
<evidence type="ECO:0000313" key="8">
    <source>
        <dbReference type="Proteomes" id="UP001499841"/>
    </source>
</evidence>
<dbReference type="EMBL" id="BAABBA010000031">
    <property type="protein sequence ID" value="GAA3510947.1"/>
    <property type="molecule type" value="Genomic_DNA"/>
</dbReference>
<dbReference type="InterPro" id="IPR050109">
    <property type="entry name" value="HTH-type_TetR-like_transc_reg"/>
</dbReference>